<dbReference type="SUPFAM" id="SSF54211">
    <property type="entry name" value="Ribosomal protein S5 domain 2-like"/>
    <property type="match status" value="1"/>
</dbReference>
<keyword evidence="4 13" id="KW-0444">Lipid biosynthesis</keyword>
<dbReference type="UniPathway" id="UPA00057">
    <property type="reaction ID" value="UER00099"/>
</dbReference>
<dbReference type="Gene3D" id="3.30.230.10">
    <property type="match status" value="1"/>
</dbReference>
<dbReference type="InterPro" id="IPR006204">
    <property type="entry name" value="GHMP_kinase_N_dom"/>
</dbReference>
<keyword evidence="8" id="KW-0067">ATP-binding</keyword>
<dbReference type="STRING" id="1266660.A0A1G4IZD0"/>
<evidence type="ECO:0000256" key="7">
    <source>
        <dbReference type="ARBA" id="ARBA00022777"/>
    </source>
</evidence>
<evidence type="ECO:0000256" key="5">
    <source>
        <dbReference type="ARBA" id="ARBA00022679"/>
    </source>
</evidence>
<name>A0A1G4IZD0_9SACH</name>
<dbReference type="GO" id="GO:0031388">
    <property type="term" value="P:organic acid phosphorylation"/>
    <property type="evidence" value="ECO:0007669"/>
    <property type="project" value="EnsemblFungi"/>
</dbReference>
<dbReference type="EC" id="2.7.4.2" evidence="3 13"/>
<keyword evidence="16" id="KW-1185">Reference proteome</keyword>
<dbReference type="EMBL" id="LT598459">
    <property type="protein sequence ID" value="SCU82460.1"/>
    <property type="molecule type" value="Genomic_DNA"/>
</dbReference>
<evidence type="ECO:0000256" key="1">
    <source>
        <dbReference type="ARBA" id="ARBA00005017"/>
    </source>
</evidence>
<dbReference type="FunFam" id="3.30.230.10:FF:000101">
    <property type="entry name" value="Phosphomevalonate kinase"/>
    <property type="match status" value="1"/>
</dbReference>
<comment type="pathway">
    <text evidence="1 13">Isoprenoid biosynthesis; isopentenyl diphosphate biosynthesis via mevalonate pathway; isopentenyl diphosphate from (R)-mevalonate: step 2/3.</text>
</comment>
<keyword evidence="6" id="KW-0547">Nucleotide-binding</keyword>
<protein>
    <recommendedName>
        <fullName evidence="3 13">Phosphomevalonate kinase</fullName>
        <ecNumber evidence="3 13">2.7.4.2</ecNumber>
    </recommendedName>
</protein>
<keyword evidence="9 13" id="KW-0752">Steroid biosynthesis</keyword>
<dbReference type="GO" id="GO:0010142">
    <property type="term" value="P:farnesyl diphosphate biosynthetic process, mevalonate pathway"/>
    <property type="evidence" value="ECO:0007669"/>
    <property type="project" value="EnsemblFungi"/>
</dbReference>
<dbReference type="InterPro" id="IPR020568">
    <property type="entry name" value="Ribosomal_Su5_D2-typ_SF"/>
</dbReference>
<dbReference type="PANTHER" id="PTHR31814:SF2">
    <property type="entry name" value="PHOSPHOMEVALONATE KINASE"/>
    <property type="match status" value="1"/>
</dbReference>
<sequence length="445" mass="49442">MLKERAFSAPGKALLAGGYLVLDPQYRSYVVALSARMHAVVAETKSSGENWFMVRIVSAQFNCDEWNYRVSHSSKYEISEINGRVNPFAERALEVMVNYCQPDVQKMVDLVIELFSDAGYHSEGDSLIKRNHFRQFRFHNRTITEVPKTGLGSSAGLVVVLTASLLYAFRSEFDATSDLDKSTVHNLAQVAHCQAQGKVGSGFDVAAAVFGSIIYQRFDPKLIENLPTDQPSIYAQSLRHIIDMQWEFTHDNITLPRGIRLMMGDVNSGSETTKLVAKVRAWYESNYPKSLGIYQEINEGNLRFIDGIEKLSTLSQQDPSRYERLLEAVESDSNTKEIPEIAQIEAAVNKIRSNLQVITSESGADVEPPAQTKLLNSCSNLKGVITGVVPGAGGHDAICLLLSDGTDIVKQTSNNDTFSCVAWLDLHQENFGLKEEAPLYYKGLR</sequence>
<dbReference type="GO" id="GO:0005777">
    <property type="term" value="C:peroxisome"/>
    <property type="evidence" value="ECO:0007669"/>
    <property type="project" value="TreeGrafter"/>
</dbReference>
<evidence type="ECO:0000256" key="12">
    <source>
        <dbReference type="ARBA" id="ARBA00029326"/>
    </source>
</evidence>
<comment type="similarity">
    <text evidence="2 13">Belongs to the GHMP kinase family. Mevalonate kinase subfamily.</text>
</comment>
<evidence type="ECO:0000259" key="14">
    <source>
        <dbReference type="Pfam" id="PF00288"/>
    </source>
</evidence>
<keyword evidence="11 13" id="KW-0753">Steroid metabolism</keyword>
<evidence type="ECO:0000256" key="11">
    <source>
        <dbReference type="ARBA" id="ARBA00023221"/>
    </source>
</evidence>
<organism evidence="15 16">
    <name type="scientific">Lachancea dasiensis</name>
    <dbReference type="NCBI Taxonomy" id="1072105"/>
    <lineage>
        <taxon>Eukaryota</taxon>
        <taxon>Fungi</taxon>
        <taxon>Dikarya</taxon>
        <taxon>Ascomycota</taxon>
        <taxon>Saccharomycotina</taxon>
        <taxon>Saccharomycetes</taxon>
        <taxon>Saccharomycetales</taxon>
        <taxon>Saccharomycetaceae</taxon>
        <taxon>Lachancea</taxon>
    </lineage>
</organism>
<gene>
    <name evidence="15" type="ORF">LADA_0C05468G</name>
</gene>
<reference evidence="16" key="1">
    <citation type="submission" date="2016-03" db="EMBL/GenBank/DDBJ databases">
        <authorList>
            <person name="Devillers H."/>
        </authorList>
    </citation>
    <scope>NUCLEOTIDE SEQUENCE [LARGE SCALE GENOMIC DNA]</scope>
</reference>
<evidence type="ECO:0000256" key="2">
    <source>
        <dbReference type="ARBA" id="ARBA00006495"/>
    </source>
</evidence>
<dbReference type="GO" id="GO:0019287">
    <property type="term" value="P:isopentenyl diphosphate biosynthetic process, mevalonate pathway"/>
    <property type="evidence" value="ECO:0007669"/>
    <property type="project" value="UniProtKB-UniRule"/>
</dbReference>
<accession>A0A1G4IZD0</accession>
<evidence type="ECO:0000256" key="13">
    <source>
        <dbReference type="PIRNR" id="PIRNR017288"/>
    </source>
</evidence>
<dbReference type="InterPro" id="IPR006203">
    <property type="entry name" value="GHMP_knse_ATP-bd_CS"/>
</dbReference>
<feature type="domain" description="GHMP kinase N-terminal" evidence="14">
    <location>
        <begin position="138"/>
        <end position="211"/>
    </location>
</feature>
<dbReference type="OrthoDB" id="10262935at2759"/>
<dbReference type="PANTHER" id="PTHR31814">
    <property type="match status" value="1"/>
</dbReference>
<dbReference type="AlphaFoldDB" id="A0A1G4IZD0"/>
<evidence type="ECO:0000313" key="15">
    <source>
        <dbReference type="EMBL" id="SCU82460.1"/>
    </source>
</evidence>
<dbReference type="InterPro" id="IPR016005">
    <property type="entry name" value="Erg8"/>
</dbReference>
<evidence type="ECO:0000256" key="6">
    <source>
        <dbReference type="ARBA" id="ARBA00022741"/>
    </source>
</evidence>
<dbReference type="InterPro" id="IPR014721">
    <property type="entry name" value="Ribsml_uS5_D2-typ_fold_subgr"/>
</dbReference>
<comment type="catalytic activity">
    <reaction evidence="12">
        <text>(R)-5-phosphomevalonate + ATP = (R)-5-diphosphomevalonate + ADP</text>
        <dbReference type="Rhea" id="RHEA:16341"/>
        <dbReference type="ChEBI" id="CHEBI:30616"/>
        <dbReference type="ChEBI" id="CHEBI:57557"/>
        <dbReference type="ChEBI" id="CHEBI:58146"/>
        <dbReference type="ChEBI" id="CHEBI:456216"/>
        <dbReference type="EC" id="2.7.4.2"/>
    </reaction>
    <physiologicalReaction direction="left-to-right" evidence="12">
        <dbReference type="Rhea" id="RHEA:16342"/>
    </physiologicalReaction>
</comment>
<evidence type="ECO:0000256" key="4">
    <source>
        <dbReference type="ARBA" id="ARBA00022516"/>
    </source>
</evidence>
<dbReference type="InterPro" id="IPR035102">
    <property type="entry name" value="Phosphomevalonate_kinase"/>
</dbReference>
<keyword evidence="5 13" id="KW-0808">Transferase</keyword>
<keyword evidence="10 13" id="KW-0443">Lipid metabolism</keyword>
<dbReference type="GO" id="GO:0004631">
    <property type="term" value="F:phosphomevalonate kinase activity"/>
    <property type="evidence" value="ECO:0007669"/>
    <property type="project" value="UniProtKB-UniRule"/>
</dbReference>
<evidence type="ECO:0000256" key="10">
    <source>
        <dbReference type="ARBA" id="ARBA00023098"/>
    </source>
</evidence>
<evidence type="ECO:0000256" key="9">
    <source>
        <dbReference type="ARBA" id="ARBA00022955"/>
    </source>
</evidence>
<dbReference type="GO" id="GO:0006696">
    <property type="term" value="P:ergosterol biosynthetic process"/>
    <property type="evidence" value="ECO:0007669"/>
    <property type="project" value="EnsemblFungi"/>
</dbReference>
<dbReference type="PIRSF" id="PIRSF017288">
    <property type="entry name" value="PMK_GHMP_euk"/>
    <property type="match status" value="1"/>
</dbReference>
<dbReference type="Proteomes" id="UP000190274">
    <property type="component" value="Chromosome C"/>
</dbReference>
<dbReference type="GO" id="GO:0005524">
    <property type="term" value="F:ATP binding"/>
    <property type="evidence" value="ECO:0007669"/>
    <property type="project" value="UniProtKB-UniRule"/>
</dbReference>
<proteinExistence type="inferred from homology"/>
<dbReference type="NCBIfam" id="TIGR01219">
    <property type="entry name" value="Pmev_kin_ERG8"/>
    <property type="match status" value="1"/>
</dbReference>
<evidence type="ECO:0000256" key="8">
    <source>
        <dbReference type="ARBA" id="ARBA00022840"/>
    </source>
</evidence>
<evidence type="ECO:0000313" key="16">
    <source>
        <dbReference type="Proteomes" id="UP000190274"/>
    </source>
</evidence>
<evidence type="ECO:0000256" key="3">
    <source>
        <dbReference type="ARBA" id="ARBA00012958"/>
    </source>
</evidence>
<keyword evidence="7 13" id="KW-0418">Kinase</keyword>
<dbReference type="PROSITE" id="PS00627">
    <property type="entry name" value="GHMP_KINASES_ATP"/>
    <property type="match status" value="1"/>
</dbReference>
<dbReference type="Pfam" id="PF00288">
    <property type="entry name" value="GHMP_kinases_N"/>
    <property type="match status" value="1"/>
</dbReference>